<organism evidence="1 2">
    <name type="scientific">Granulicella arctica</name>
    <dbReference type="NCBI Taxonomy" id="940613"/>
    <lineage>
        <taxon>Bacteria</taxon>
        <taxon>Pseudomonadati</taxon>
        <taxon>Acidobacteriota</taxon>
        <taxon>Terriglobia</taxon>
        <taxon>Terriglobales</taxon>
        <taxon>Acidobacteriaceae</taxon>
        <taxon>Granulicella</taxon>
    </lineage>
</organism>
<dbReference type="RefSeq" id="WP_179492166.1">
    <property type="nucleotide sequence ID" value="NZ_JACCCW010000002.1"/>
</dbReference>
<proteinExistence type="predicted"/>
<gene>
    <name evidence="1" type="ORF">HDF17_002959</name>
</gene>
<accession>A0A7Y9PJ03</accession>
<name>A0A7Y9PJ03_9BACT</name>
<dbReference type="EMBL" id="JACCCW010000002">
    <property type="protein sequence ID" value="NYF80639.1"/>
    <property type="molecule type" value="Genomic_DNA"/>
</dbReference>
<comment type="caution">
    <text evidence="1">The sequence shown here is derived from an EMBL/GenBank/DDBJ whole genome shotgun (WGS) entry which is preliminary data.</text>
</comment>
<keyword evidence="2" id="KW-1185">Reference proteome</keyword>
<sequence>MKIIDDCANLYRVGGIIMPSSALKNPTRHQHWDVQEGEAQEIAPRLKNIAARALVFVSSGKDDDQRTKARFDTLRQASELIDLLLDAKQEDRWKALVEALTPDVPLSPNRLIEAGMFAQAIQEIVESKDFARAADIAEAAHFSKTNTSSQPNRWKKAGLIFAVPYKGADLYPIYALEFKEGARPLPVMEKVLSVLADKDDWQKAFWFGSVNSYLHNKMPKDLLKLKPQEVLRAAEIEAAGVQHG</sequence>
<protein>
    <recommendedName>
        <fullName evidence="3">Antitoxin Xre/MbcA/ParS-like toxin-binding domain-containing protein</fullName>
    </recommendedName>
</protein>
<dbReference type="Proteomes" id="UP000589520">
    <property type="component" value="Unassembled WGS sequence"/>
</dbReference>
<evidence type="ECO:0000313" key="2">
    <source>
        <dbReference type="Proteomes" id="UP000589520"/>
    </source>
</evidence>
<evidence type="ECO:0008006" key="3">
    <source>
        <dbReference type="Google" id="ProtNLM"/>
    </source>
</evidence>
<dbReference type="AlphaFoldDB" id="A0A7Y9PJ03"/>
<evidence type="ECO:0000313" key="1">
    <source>
        <dbReference type="EMBL" id="NYF80639.1"/>
    </source>
</evidence>
<reference evidence="1 2" key="1">
    <citation type="submission" date="2020-07" db="EMBL/GenBank/DDBJ databases">
        <title>Genomic Encyclopedia of Type Strains, Phase IV (KMG-V): Genome sequencing to study the core and pangenomes of soil and plant-associated prokaryotes.</title>
        <authorList>
            <person name="Whitman W."/>
        </authorList>
    </citation>
    <scope>NUCLEOTIDE SEQUENCE [LARGE SCALE GENOMIC DNA]</scope>
    <source>
        <strain evidence="1 2">X4EP2</strain>
    </source>
</reference>